<gene>
    <name evidence="4" type="ORF">DFJ65_1965</name>
</gene>
<proteinExistence type="predicted"/>
<dbReference type="AlphaFoldDB" id="A0A3D9UN94"/>
<keyword evidence="1 2" id="KW-0238">DNA-binding</keyword>
<dbReference type="SUPFAM" id="SSF50249">
    <property type="entry name" value="Nucleic acid-binding proteins"/>
    <property type="match status" value="1"/>
</dbReference>
<dbReference type="Pfam" id="PF00436">
    <property type="entry name" value="SSB"/>
    <property type="match status" value="1"/>
</dbReference>
<evidence type="ECO:0000313" key="4">
    <source>
        <dbReference type="EMBL" id="REF30928.1"/>
    </source>
</evidence>
<dbReference type="InterPro" id="IPR000424">
    <property type="entry name" value="Primosome_PriB/ssb"/>
</dbReference>
<dbReference type="GO" id="GO:0003697">
    <property type="term" value="F:single-stranded DNA binding"/>
    <property type="evidence" value="ECO:0007669"/>
    <property type="project" value="InterPro"/>
</dbReference>
<organism evidence="4 5">
    <name type="scientific">Calidifontibacter indicus</name>
    <dbReference type="NCBI Taxonomy" id="419650"/>
    <lineage>
        <taxon>Bacteria</taxon>
        <taxon>Bacillati</taxon>
        <taxon>Actinomycetota</taxon>
        <taxon>Actinomycetes</taxon>
        <taxon>Micrococcales</taxon>
        <taxon>Dermacoccaceae</taxon>
        <taxon>Calidifontibacter</taxon>
    </lineage>
</organism>
<accession>A0A3D9UN94</accession>
<evidence type="ECO:0000256" key="3">
    <source>
        <dbReference type="SAM" id="MobiDB-lite"/>
    </source>
</evidence>
<evidence type="ECO:0000313" key="5">
    <source>
        <dbReference type="Proteomes" id="UP000256253"/>
    </source>
</evidence>
<dbReference type="InterPro" id="IPR012340">
    <property type="entry name" value="NA-bd_OB-fold"/>
</dbReference>
<reference evidence="4 5" key="1">
    <citation type="submission" date="2018-08" db="EMBL/GenBank/DDBJ databases">
        <title>Sequencing the genomes of 1000 actinobacteria strains.</title>
        <authorList>
            <person name="Klenk H.-P."/>
        </authorList>
    </citation>
    <scope>NUCLEOTIDE SEQUENCE [LARGE SCALE GENOMIC DNA]</scope>
    <source>
        <strain evidence="4 5">DSM 22967</strain>
    </source>
</reference>
<name>A0A3D9UN94_9MICO</name>
<protein>
    <submittedName>
        <fullName evidence="4">Single-strand DNA-binding protein</fullName>
    </submittedName>
</protein>
<feature type="compositionally biased region" description="Basic residues" evidence="3">
    <location>
        <begin position="112"/>
        <end position="122"/>
    </location>
</feature>
<dbReference type="Gene3D" id="2.40.50.140">
    <property type="entry name" value="Nucleic acid-binding proteins"/>
    <property type="match status" value="1"/>
</dbReference>
<dbReference type="RefSeq" id="WP_115922853.1">
    <property type="nucleotide sequence ID" value="NZ_CBDRMH010000009.1"/>
</dbReference>
<dbReference type="PROSITE" id="PS50935">
    <property type="entry name" value="SSB"/>
    <property type="match status" value="1"/>
</dbReference>
<dbReference type="OrthoDB" id="5186768at2"/>
<dbReference type="Proteomes" id="UP000256253">
    <property type="component" value="Unassembled WGS sequence"/>
</dbReference>
<evidence type="ECO:0000256" key="2">
    <source>
        <dbReference type="PROSITE-ProRule" id="PRU00252"/>
    </source>
</evidence>
<sequence length="122" mass="13319">MTTTPPPDTLVHCNEVHLIGVVRAEPEVRTLPSGDEIVALRVAVERAAADRRSARSPRSDLFDVTCFSAATRRTGRSLADGDLVELRGAMRRNVRRGPGGVTSRMDLEARTLSRRSPRRSAG</sequence>
<evidence type="ECO:0000256" key="1">
    <source>
        <dbReference type="ARBA" id="ARBA00023125"/>
    </source>
</evidence>
<keyword evidence="5" id="KW-1185">Reference proteome</keyword>
<feature type="region of interest" description="Disordered" evidence="3">
    <location>
        <begin position="94"/>
        <end position="122"/>
    </location>
</feature>
<comment type="caution">
    <text evidence="4">The sequence shown here is derived from an EMBL/GenBank/DDBJ whole genome shotgun (WGS) entry which is preliminary data.</text>
</comment>
<dbReference type="EMBL" id="QTUA01000001">
    <property type="protein sequence ID" value="REF30928.1"/>
    <property type="molecule type" value="Genomic_DNA"/>
</dbReference>